<keyword evidence="8" id="KW-0418">Kinase</keyword>
<evidence type="ECO:0000256" key="3">
    <source>
        <dbReference type="ARBA" id="ARBA00012513"/>
    </source>
</evidence>
<keyword evidence="7 12" id="KW-0547">Nucleotide-binding</keyword>
<evidence type="ECO:0000256" key="9">
    <source>
        <dbReference type="ARBA" id="ARBA00022840"/>
    </source>
</evidence>
<evidence type="ECO:0000256" key="6">
    <source>
        <dbReference type="ARBA" id="ARBA00022679"/>
    </source>
</evidence>
<evidence type="ECO:0000313" key="15">
    <source>
        <dbReference type="EMBL" id="ORZ10759.1"/>
    </source>
</evidence>
<dbReference type="SUPFAM" id="SSF56112">
    <property type="entry name" value="Protein kinase-like (PK-like)"/>
    <property type="match status" value="1"/>
</dbReference>
<dbReference type="InterPro" id="IPR011009">
    <property type="entry name" value="Kinase-like_dom_sf"/>
</dbReference>
<protein>
    <recommendedName>
        <fullName evidence="3">non-specific serine/threonine protein kinase</fullName>
        <ecNumber evidence="3">2.7.11.1</ecNumber>
    </recommendedName>
</protein>
<dbReference type="STRING" id="90262.A0A1X2I719"/>
<dbReference type="SMART" id="SM00220">
    <property type="entry name" value="S_TKc"/>
    <property type="match status" value="1"/>
</dbReference>
<dbReference type="FunFam" id="1.10.510.10:FF:000394">
    <property type="entry name" value="Serine/threonine-protein kinase HSL1"/>
    <property type="match status" value="1"/>
</dbReference>
<evidence type="ECO:0000256" key="7">
    <source>
        <dbReference type="ARBA" id="ARBA00022741"/>
    </source>
</evidence>
<feature type="compositionally biased region" description="Polar residues" evidence="13">
    <location>
        <begin position="589"/>
        <end position="606"/>
    </location>
</feature>
<keyword evidence="5" id="KW-0597">Phosphoprotein</keyword>
<dbReference type="CDD" id="cd14081">
    <property type="entry name" value="STKc_BRSK1_2"/>
    <property type="match status" value="1"/>
</dbReference>
<sequence length="1098" mass="121625">MHPLVINDSTTTNHYHPYYQPSQTYIKPTTPPAYHYHHNQHYDSIRSTYHTSSNQHNYAQVSPQKTAQPPRRASMASPATILSRQRSGNKSLKDRRKSSGNISTSSQHYHKSRKCIGDYYVGKTLGKGASGRVKLGIHRHTGEQVAIKIISKAHLAANPAIEKAVRREIAIMKLIRHPNVMALVDVIDDPNSSDLNLILEYVQGGELFEYLVSKGRLSNNEARRHFQQIILGLDFCHHHLICHRDLKPENLLLDNKNNIKIADFGMASLQPSGSMLETSCGSPHYASPEIVAGMPYNGSASDIWSCGVILYALLTGHLPFDDENIRQLLKKVKAGKYAMPDDISKNAQDLIRRILVVDPSKRLTMDEIMSHPWFCESEPANLATLPVPPTANEIGRPVWDSSEIDDRILETIKFLWGETNDDVIVQALVSKEHNMQKVVYVLLQQHAERYWQNDHDEEDLHGSDRRYQTIGHRSERNRRCLSMVDGSVKKPHTVSRPSAPWIHESTACASIDDTTPSSASPSPLLDIMMNSTTRRYSTSAASQADRNIPDFMHPPPLPPLPLATMTNGDKPQIKKSETFYSRFIKNVMTSRRQSKSTPNDSCSVTSDKQDVSPDCPSNLQHNTIKSTLAGTLRRKNPFSKAVQHNGNASVDCQEQQSVDAEPSEQPSETSSSLPSVPMKSMLRKPSVSRNRIDPKTQIPESPSPDTMKSHENAGLRPHISKNSGKTLNTKRLSIRVPNAFRNEDGAYRFGFTMNGSRRQRKELDLTMFDSHPDSSTQSAIDCPNMHSDLTPPPALSDGSTLSSISTNNTKDTNQQQQHRTISSTNSNHSSSNDVHSSASSSSASSSTCSPITPTTTHQQAHQFKSALKSSPGKGEFLHSPPPASTSSSTSSAVGGSRRESQVSIHSVSDRRGSNISSTLNRPITPSLLSNSSTITTTSGSYMYSPSHPMDSPASISSIKDETNDVKSSWLSNLFFFKQPKVCSLVIPETNVGTILCTLHRLISQVAETKFYEKDDKQGTRRYKAEIKTKHLGKTRQVKCRLEILQVSTTISPGDTSSRLVQFTQQQGDGIVLASVVRHLQNLLDQEYPTASSAITAGF</sequence>
<feature type="region of interest" description="Disordered" evidence="13">
    <location>
        <begin position="51"/>
        <end position="109"/>
    </location>
</feature>
<evidence type="ECO:0000256" key="5">
    <source>
        <dbReference type="ARBA" id="ARBA00022553"/>
    </source>
</evidence>
<dbReference type="Proteomes" id="UP000193560">
    <property type="component" value="Unassembled WGS sequence"/>
</dbReference>
<dbReference type="Gene3D" id="1.10.510.10">
    <property type="entry name" value="Transferase(Phosphotransferase) domain 1"/>
    <property type="match status" value="1"/>
</dbReference>
<evidence type="ECO:0000256" key="13">
    <source>
        <dbReference type="SAM" id="MobiDB-lite"/>
    </source>
</evidence>
<feature type="region of interest" description="Disordered" evidence="13">
    <location>
        <begin position="768"/>
        <end position="931"/>
    </location>
</feature>
<comment type="caution">
    <text evidence="15">The sequence shown here is derived from an EMBL/GenBank/DDBJ whole genome shotgun (WGS) entry which is preliminary data.</text>
</comment>
<dbReference type="PROSITE" id="PS00108">
    <property type="entry name" value="PROTEIN_KINASE_ST"/>
    <property type="match status" value="1"/>
</dbReference>
<feature type="compositionally biased region" description="Low complexity" evidence="13">
    <location>
        <begin position="663"/>
        <end position="675"/>
    </location>
</feature>
<keyword evidence="4" id="KW-0723">Serine/threonine-protein kinase</keyword>
<feature type="compositionally biased region" description="Polar residues" evidence="13">
    <location>
        <begin position="80"/>
        <end position="90"/>
    </location>
</feature>
<dbReference type="FunFam" id="3.30.200.20:FF:000003">
    <property type="entry name" value="Non-specific serine/threonine protein kinase"/>
    <property type="match status" value="1"/>
</dbReference>
<comment type="similarity">
    <text evidence="2">Belongs to the protein kinase superfamily. CAMK Ser/Thr protein kinase family. NIM1 subfamily.</text>
</comment>
<keyword evidence="16" id="KW-1185">Reference proteome</keyword>
<dbReference type="OrthoDB" id="504170at2759"/>
<accession>A0A1X2I719</accession>
<keyword evidence="9 12" id="KW-0067">ATP-binding</keyword>
<feature type="compositionally biased region" description="Polar residues" evidence="13">
    <location>
        <begin position="51"/>
        <end position="67"/>
    </location>
</feature>
<comment type="catalytic activity">
    <reaction evidence="10">
        <text>L-threonyl-[protein] + ATP = O-phospho-L-threonyl-[protein] + ADP + H(+)</text>
        <dbReference type="Rhea" id="RHEA:46608"/>
        <dbReference type="Rhea" id="RHEA-COMP:11060"/>
        <dbReference type="Rhea" id="RHEA-COMP:11605"/>
        <dbReference type="ChEBI" id="CHEBI:15378"/>
        <dbReference type="ChEBI" id="CHEBI:30013"/>
        <dbReference type="ChEBI" id="CHEBI:30616"/>
        <dbReference type="ChEBI" id="CHEBI:61977"/>
        <dbReference type="ChEBI" id="CHEBI:456216"/>
        <dbReference type="EC" id="2.7.11.1"/>
    </reaction>
</comment>
<evidence type="ECO:0000256" key="4">
    <source>
        <dbReference type="ARBA" id="ARBA00022527"/>
    </source>
</evidence>
<dbReference type="PANTHER" id="PTHR24346:SF82">
    <property type="entry name" value="KP78A-RELATED"/>
    <property type="match status" value="1"/>
</dbReference>
<evidence type="ECO:0000256" key="1">
    <source>
        <dbReference type="ARBA" id="ARBA00004266"/>
    </source>
</evidence>
<dbReference type="GO" id="GO:0035556">
    <property type="term" value="P:intracellular signal transduction"/>
    <property type="evidence" value="ECO:0007669"/>
    <property type="project" value="TreeGrafter"/>
</dbReference>
<name>A0A1X2I719_9FUNG</name>
<evidence type="ECO:0000256" key="2">
    <source>
        <dbReference type="ARBA" id="ARBA00010791"/>
    </source>
</evidence>
<dbReference type="Pfam" id="PF00069">
    <property type="entry name" value="Pkinase"/>
    <property type="match status" value="1"/>
</dbReference>
<dbReference type="EC" id="2.7.11.1" evidence="3"/>
<dbReference type="EMBL" id="MCGE01000023">
    <property type="protein sequence ID" value="ORZ10759.1"/>
    <property type="molecule type" value="Genomic_DNA"/>
</dbReference>
<dbReference type="PANTHER" id="PTHR24346">
    <property type="entry name" value="MAP/MICROTUBULE AFFINITY-REGULATING KINASE"/>
    <property type="match status" value="1"/>
</dbReference>
<organism evidence="15 16">
    <name type="scientific">Absidia repens</name>
    <dbReference type="NCBI Taxonomy" id="90262"/>
    <lineage>
        <taxon>Eukaryota</taxon>
        <taxon>Fungi</taxon>
        <taxon>Fungi incertae sedis</taxon>
        <taxon>Mucoromycota</taxon>
        <taxon>Mucoromycotina</taxon>
        <taxon>Mucoromycetes</taxon>
        <taxon>Mucorales</taxon>
        <taxon>Cunninghamellaceae</taxon>
        <taxon>Absidia</taxon>
    </lineage>
</organism>
<gene>
    <name evidence="15" type="ORF">BCR42DRAFT_421964</name>
</gene>
<feature type="compositionally biased region" description="Polar residues" evidence="13">
    <location>
        <begin position="642"/>
        <end position="658"/>
    </location>
</feature>
<comment type="subcellular location">
    <subcellularLocation>
        <location evidence="1">Bud neck</location>
    </subcellularLocation>
</comment>
<evidence type="ECO:0000259" key="14">
    <source>
        <dbReference type="PROSITE" id="PS50011"/>
    </source>
</evidence>
<reference evidence="15 16" key="1">
    <citation type="submission" date="2016-07" db="EMBL/GenBank/DDBJ databases">
        <title>Pervasive Adenine N6-methylation of Active Genes in Fungi.</title>
        <authorList>
            <consortium name="DOE Joint Genome Institute"/>
            <person name="Mondo S.J."/>
            <person name="Dannebaum R.O."/>
            <person name="Kuo R.C."/>
            <person name="Labutti K."/>
            <person name="Haridas S."/>
            <person name="Kuo A."/>
            <person name="Salamov A."/>
            <person name="Ahrendt S.R."/>
            <person name="Lipzen A."/>
            <person name="Sullivan W."/>
            <person name="Andreopoulos W.B."/>
            <person name="Clum A."/>
            <person name="Lindquist E."/>
            <person name="Daum C."/>
            <person name="Ramamoorthy G.K."/>
            <person name="Gryganskyi A."/>
            <person name="Culley D."/>
            <person name="Magnuson J.K."/>
            <person name="James T.Y."/>
            <person name="O'Malley M.A."/>
            <person name="Stajich J.E."/>
            <person name="Spatafora J.W."/>
            <person name="Visel A."/>
            <person name="Grigoriev I.V."/>
        </authorList>
    </citation>
    <scope>NUCLEOTIDE SEQUENCE [LARGE SCALE GENOMIC DNA]</scope>
    <source>
        <strain evidence="15 16">NRRL 1336</strain>
    </source>
</reference>
<dbReference type="AlphaFoldDB" id="A0A1X2I719"/>
<evidence type="ECO:0000256" key="11">
    <source>
        <dbReference type="ARBA" id="ARBA00048679"/>
    </source>
</evidence>
<dbReference type="InterPro" id="IPR000719">
    <property type="entry name" value="Prot_kinase_dom"/>
</dbReference>
<comment type="catalytic activity">
    <reaction evidence="11">
        <text>L-seryl-[protein] + ATP = O-phospho-L-seryl-[protein] + ADP + H(+)</text>
        <dbReference type="Rhea" id="RHEA:17989"/>
        <dbReference type="Rhea" id="RHEA-COMP:9863"/>
        <dbReference type="Rhea" id="RHEA-COMP:11604"/>
        <dbReference type="ChEBI" id="CHEBI:15378"/>
        <dbReference type="ChEBI" id="CHEBI:29999"/>
        <dbReference type="ChEBI" id="CHEBI:30616"/>
        <dbReference type="ChEBI" id="CHEBI:83421"/>
        <dbReference type="ChEBI" id="CHEBI:456216"/>
        <dbReference type="EC" id="2.7.11.1"/>
    </reaction>
</comment>
<dbReference type="GO" id="GO:0005524">
    <property type="term" value="F:ATP binding"/>
    <property type="evidence" value="ECO:0007669"/>
    <property type="project" value="UniProtKB-UniRule"/>
</dbReference>
<proteinExistence type="inferred from homology"/>
<evidence type="ECO:0000256" key="8">
    <source>
        <dbReference type="ARBA" id="ARBA00022777"/>
    </source>
</evidence>
<feature type="compositionally biased region" description="Polar residues" evidence="13">
    <location>
        <begin position="615"/>
        <end position="629"/>
    </location>
</feature>
<feature type="domain" description="Protein kinase" evidence="14">
    <location>
        <begin position="119"/>
        <end position="374"/>
    </location>
</feature>
<keyword evidence="6" id="KW-0808">Transferase</keyword>
<evidence type="ECO:0000313" key="16">
    <source>
        <dbReference type="Proteomes" id="UP000193560"/>
    </source>
</evidence>
<feature type="region of interest" description="Disordered" evidence="13">
    <location>
        <begin position="589"/>
        <end position="728"/>
    </location>
</feature>
<feature type="compositionally biased region" description="Low complexity" evidence="13">
    <location>
        <begin position="922"/>
        <end position="931"/>
    </location>
</feature>
<dbReference type="InterPro" id="IPR008271">
    <property type="entry name" value="Ser/Thr_kinase_AS"/>
</dbReference>
<dbReference type="InterPro" id="IPR017441">
    <property type="entry name" value="Protein_kinase_ATP_BS"/>
</dbReference>
<evidence type="ECO:0000256" key="12">
    <source>
        <dbReference type="PROSITE-ProRule" id="PRU10141"/>
    </source>
</evidence>
<evidence type="ECO:0000256" key="10">
    <source>
        <dbReference type="ARBA" id="ARBA00047899"/>
    </source>
</evidence>
<dbReference type="GO" id="GO:0005940">
    <property type="term" value="C:septin ring"/>
    <property type="evidence" value="ECO:0007669"/>
    <property type="project" value="UniProtKB-ARBA"/>
</dbReference>
<dbReference type="PROSITE" id="PS50011">
    <property type="entry name" value="PROTEIN_KINASE_DOM"/>
    <property type="match status" value="1"/>
</dbReference>
<feature type="binding site" evidence="12">
    <location>
        <position position="148"/>
    </location>
    <ligand>
        <name>ATP</name>
        <dbReference type="ChEBI" id="CHEBI:30616"/>
    </ligand>
</feature>
<dbReference type="GO" id="GO:0005935">
    <property type="term" value="C:cellular bud neck"/>
    <property type="evidence" value="ECO:0007669"/>
    <property type="project" value="UniProtKB-SubCell"/>
</dbReference>
<dbReference type="PROSITE" id="PS00107">
    <property type="entry name" value="PROTEIN_KINASE_ATP"/>
    <property type="match status" value="1"/>
</dbReference>
<dbReference type="GO" id="GO:0004674">
    <property type="term" value="F:protein serine/threonine kinase activity"/>
    <property type="evidence" value="ECO:0007669"/>
    <property type="project" value="UniProtKB-KW"/>
</dbReference>
<feature type="compositionally biased region" description="Low complexity" evidence="13">
    <location>
        <begin position="806"/>
        <end position="856"/>
    </location>
</feature>